<keyword evidence="3" id="KW-0285">Flavoprotein</keyword>
<evidence type="ECO:0000313" key="16">
    <source>
        <dbReference type="Proteomes" id="UP000295793"/>
    </source>
</evidence>
<dbReference type="Pfam" id="PF08022">
    <property type="entry name" value="FAD_binding_8"/>
    <property type="match status" value="1"/>
</dbReference>
<dbReference type="GO" id="GO:0046872">
    <property type="term" value="F:metal ion binding"/>
    <property type="evidence" value="ECO:0007669"/>
    <property type="project" value="UniProtKB-KW"/>
</dbReference>
<dbReference type="OrthoDB" id="9796486at2"/>
<evidence type="ECO:0000256" key="3">
    <source>
        <dbReference type="ARBA" id="ARBA00022630"/>
    </source>
</evidence>
<evidence type="ECO:0000256" key="12">
    <source>
        <dbReference type="ARBA" id="ARBA00023136"/>
    </source>
</evidence>
<evidence type="ECO:0000256" key="5">
    <source>
        <dbReference type="ARBA" id="ARBA00022714"/>
    </source>
</evidence>
<evidence type="ECO:0000256" key="1">
    <source>
        <dbReference type="ARBA" id="ARBA00001974"/>
    </source>
</evidence>
<comment type="subcellular location">
    <subcellularLocation>
        <location evidence="2">Membrane</location>
        <topology evidence="2">Multi-pass membrane protein</topology>
    </subcellularLocation>
</comment>
<dbReference type="InterPro" id="IPR017938">
    <property type="entry name" value="Riboflavin_synthase-like_b-brl"/>
</dbReference>
<dbReference type="SFLD" id="SFLDS00052">
    <property type="entry name" value="Ferric_Reductase_Domain"/>
    <property type="match status" value="1"/>
</dbReference>
<protein>
    <submittedName>
        <fullName evidence="15">Putative ferric reductase</fullName>
    </submittedName>
</protein>
<evidence type="ECO:0000256" key="9">
    <source>
        <dbReference type="ARBA" id="ARBA00023002"/>
    </source>
</evidence>
<keyword evidence="10" id="KW-0408">Iron</keyword>
<accession>A0A4R3HU69</accession>
<keyword evidence="6" id="KW-0479">Metal-binding</keyword>
<comment type="caution">
    <text evidence="15">The sequence shown here is derived from an EMBL/GenBank/DDBJ whole genome shotgun (WGS) entry which is preliminary data.</text>
</comment>
<dbReference type="GO" id="GO:0016020">
    <property type="term" value="C:membrane"/>
    <property type="evidence" value="ECO:0007669"/>
    <property type="project" value="UniProtKB-SubCell"/>
</dbReference>
<dbReference type="PANTHER" id="PTHR47354:SF8">
    <property type="entry name" value="1,2-PHENYLACETYL-COA EPOXIDASE, SUBUNIT E"/>
    <property type="match status" value="1"/>
</dbReference>
<feature type="domain" description="FAD-binding FR-type" evidence="14">
    <location>
        <begin position="209"/>
        <end position="325"/>
    </location>
</feature>
<evidence type="ECO:0000256" key="4">
    <source>
        <dbReference type="ARBA" id="ARBA00022692"/>
    </source>
</evidence>
<dbReference type="GO" id="GO:0016491">
    <property type="term" value="F:oxidoreductase activity"/>
    <property type="evidence" value="ECO:0007669"/>
    <property type="project" value="UniProtKB-KW"/>
</dbReference>
<dbReference type="InterPro" id="IPR013130">
    <property type="entry name" value="Fe3_Rdtase_TM_dom"/>
</dbReference>
<dbReference type="InterPro" id="IPR050415">
    <property type="entry name" value="MRET"/>
</dbReference>
<evidence type="ECO:0000256" key="2">
    <source>
        <dbReference type="ARBA" id="ARBA00004141"/>
    </source>
</evidence>
<evidence type="ECO:0000256" key="13">
    <source>
        <dbReference type="SAM" id="Phobius"/>
    </source>
</evidence>
<evidence type="ECO:0000259" key="14">
    <source>
        <dbReference type="PROSITE" id="PS51384"/>
    </source>
</evidence>
<dbReference type="Gene3D" id="2.40.30.10">
    <property type="entry name" value="Translation factors"/>
    <property type="match status" value="1"/>
</dbReference>
<reference evidence="15 16" key="1">
    <citation type="submission" date="2019-03" db="EMBL/GenBank/DDBJ databases">
        <title>Genomic Encyclopedia of Archaeal and Bacterial Type Strains, Phase II (KMG-II): from individual species to whole genera.</title>
        <authorList>
            <person name="Goeker M."/>
        </authorList>
    </citation>
    <scope>NUCLEOTIDE SEQUENCE [LARGE SCALE GENOMIC DNA]</scope>
    <source>
        <strain evidence="15 16">DSM 15388</strain>
    </source>
</reference>
<keyword evidence="4 13" id="KW-0812">Transmembrane</keyword>
<name>A0A4R3HU69_9GAMM</name>
<keyword evidence="7" id="KW-0274">FAD</keyword>
<keyword evidence="11" id="KW-0411">Iron-sulfur</keyword>
<dbReference type="RefSeq" id="WP_132704181.1">
    <property type="nucleotide sequence ID" value="NZ_SLZR01000031.1"/>
</dbReference>
<dbReference type="PROSITE" id="PS51384">
    <property type="entry name" value="FAD_FR"/>
    <property type="match status" value="1"/>
</dbReference>
<evidence type="ECO:0000256" key="6">
    <source>
        <dbReference type="ARBA" id="ARBA00022723"/>
    </source>
</evidence>
<evidence type="ECO:0000256" key="11">
    <source>
        <dbReference type="ARBA" id="ARBA00023014"/>
    </source>
</evidence>
<evidence type="ECO:0000313" key="15">
    <source>
        <dbReference type="EMBL" id="TCS35701.1"/>
    </source>
</evidence>
<keyword evidence="8 13" id="KW-1133">Transmembrane helix</keyword>
<evidence type="ECO:0000256" key="10">
    <source>
        <dbReference type="ARBA" id="ARBA00023004"/>
    </source>
</evidence>
<feature type="transmembrane region" description="Helical" evidence="13">
    <location>
        <begin position="172"/>
        <end position="195"/>
    </location>
</feature>
<proteinExistence type="predicted"/>
<dbReference type="Pfam" id="PF01794">
    <property type="entry name" value="Ferric_reduct"/>
    <property type="match status" value="1"/>
</dbReference>
<keyword evidence="16" id="KW-1185">Reference proteome</keyword>
<dbReference type="SUPFAM" id="SSF52343">
    <property type="entry name" value="Ferredoxin reductase-like, C-terminal NADP-linked domain"/>
    <property type="match status" value="1"/>
</dbReference>
<dbReference type="Gene3D" id="3.40.50.80">
    <property type="entry name" value="Nucleotide-binding domain of ferredoxin-NADP reductase (FNR) module"/>
    <property type="match status" value="1"/>
</dbReference>
<dbReference type="InterPro" id="IPR039261">
    <property type="entry name" value="FNR_nucleotide-bd"/>
</dbReference>
<evidence type="ECO:0000256" key="8">
    <source>
        <dbReference type="ARBA" id="ARBA00022989"/>
    </source>
</evidence>
<feature type="transmembrane region" description="Helical" evidence="13">
    <location>
        <begin position="201"/>
        <end position="219"/>
    </location>
</feature>
<dbReference type="PANTHER" id="PTHR47354">
    <property type="entry name" value="NADH OXIDOREDUCTASE HCR"/>
    <property type="match status" value="1"/>
</dbReference>
<dbReference type="Proteomes" id="UP000295793">
    <property type="component" value="Unassembled WGS sequence"/>
</dbReference>
<dbReference type="InterPro" id="IPR017927">
    <property type="entry name" value="FAD-bd_FR_type"/>
</dbReference>
<feature type="transmembrane region" description="Helical" evidence="13">
    <location>
        <begin position="143"/>
        <end position="160"/>
    </location>
</feature>
<dbReference type="CDD" id="cd06198">
    <property type="entry name" value="FNR_like_3"/>
    <property type="match status" value="1"/>
</dbReference>
<dbReference type="EMBL" id="SLZR01000031">
    <property type="protein sequence ID" value="TCS35701.1"/>
    <property type="molecule type" value="Genomic_DNA"/>
</dbReference>
<dbReference type="SUPFAM" id="SSF63380">
    <property type="entry name" value="Riboflavin synthase domain-like"/>
    <property type="match status" value="1"/>
</dbReference>
<dbReference type="GO" id="GO:0050660">
    <property type="term" value="F:flavin adenine dinucleotide binding"/>
    <property type="evidence" value="ECO:0007669"/>
    <property type="project" value="TreeGrafter"/>
</dbReference>
<comment type="cofactor">
    <cofactor evidence="1">
        <name>FAD</name>
        <dbReference type="ChEBI" id="CHEBI:57692"/>
    </cofactor>
</comment>
<dbReference type="InterPro" id="IPR013112">
    <property type="entry name" value="FAD-bd_8"/>
</dbReference>
<feature type="transmembrane region" description="Helical" evidence="13">
    <location>
        <begin position="78"/>
        <end position="96"/>
    </location>
</feature>
<dbReference type="AlphaFoldDB" id="A0A4R3HU69"/>
<dbReference type="PRINTS" id="PR00409">
    <property type="entry name" value="PHDIOXRDTASE"/>
</dbReference>
<keyword evidence="12 13" id="KW-0472">Membrane</keyword>
<keyword evidence="5" id="KW-0001">2Fe-2S</keyword>
<dbReference type="GO" id="GO:0051537">
    <property type="term" value="F:2 iron, 2 sulfur cluster binding"/>
    <property type="evidence" value="ECO:0007669"/>
    <property type="project" value="UniProtKB-KW"/>
</dbReference>
<sequence length="449" mass="49744">MLKNIKLAFWGGLTALTVLWLAANLPFSAGTDFIAIRDLFLQYSGVIAIGVMSIAMVLATRPKFLEPLLNGLDKSYRLHKWLGITGLVMAILHWAGKNAPTWAISLGLMEAPERGKPPMIGGEDAVFSLEQLFLGWKHLAESIGEWAFYAVVVVIVLALVKRFKYKWFAKTHLIIAVAYLALVVHAVILFEYALWLSPLGFVMALLLLAGTISAVIVLLRQVGKRHKVTGVIEEQIEFKEMNIMETTLKLQPGWSGHKAGQFAFVTFDKKEGAHPFTIASSWDDSSSRITFITKALGDYTEQLPEELRLGQHAVVEGPYGGFTFEDTAERQIWIGGGIGITPFIARMKELAASGNKQQVDLFHSTTKLAPEALSRLEADVKGSNVNLHLLVEGEDGLLSGERLRSMIPDWKSASVWFCGPSGFGKAIRTDLVQQGLEPKHFHQELFEMR</sequence>
<organism evidence="15 16">
    <name type="scientific">Reinekea marinisedimentorum</name>
    <dbReference type="NCBI Taxonomy" id="230495"/>
    <lineage>
        <taxon>Bacteria</taxon>
        <taxon>Pseudomonadati</taxon>
        <taxon>Pseudomonadota</taxon>
        <taxon>Gammaproteobacteria</taxon>
        <taxon>Oceanospirillales</taxon>
        <taxon>Saccharospirillaceae</taxon>
        <taxon>Reinekea</taxon>
    </lineage>
</organism>
<keyword evidence="9" id="KW-0560">Oxidoreductase</keyword>
<gene>
    <name evidence="15" type="ORF">BCF53_13111</name>
</gene>
<feature type="transmembrane region" description="Helical" evidence="13">
    <location>
        <begin position="40"/>
        <end position="58"/>
    </location>
</feature>
<evidence type="ECO:0000256" key="7">
    <source>
        <dbReference type="ARBA" id="ARBA00022827"/>
    </source>
</evidence>